<dbReference type="EMBL" id="CABWKQ010000002">
    <property type="protein sequence ID" value="VWX33168.1"/>
    <property type="molecule type" value="Genomic_DNA"/>
</dbReference>
<keyword evidence="4" id="KW-1185">Reference proteome</keyword>
<feature type="transmembrane region" description="Helical" evidence="2">
    <location>
        <begin position="33"/>
        <end position="51"/>
    </location>
</feature>
<evidence type="ECO:0000313" key="4">
    <source>
        <dbReference type="Proteomes" id="UP000439752"/>
    </source>
</evidence>
<accession>A0A653I2P6</accession>
<feature type="transmembrane region" description="Helical" evidence="2">
    <location>
        <begin position="7"/>
        <end position="27"/>
    </location>
</feature>
<dbReference type="Proteomes" id="UP000439752">
    <property type="component" value="Unassembled WGS sequence"/>
</dbReference>
<dbReference type="NCBIfam" id="NF041554">
    <property type="entry name" value="SA1362_fam"/>
    <property type="match status" value="1"/>
</dbReference>
<protein>
    <submittedName>
        <fullName evidence="3">Uncharacterized protein</fullName>
    </submittedName>
</protein>
<name>A0A653I2P6_9BACL</name>
<dbReference type="InterPro" id="IPR048110">
    <property type="entry name" value="SA1362/YqhP-like"/>
</dbReference>
<proteinExistence type="predicted"/>
<dbReference type="AlphaFoldDB" id="A0A653I2P6"/>
<keyword evidence="2" id="KW-0812">Transmembrane</keyword>
<sequence>MIRQRIGSTFALIVLLFAFVGFGYKLINDPGGLFSQLLFVAVVAGIIFLIFKFMTRNSGAASGGNAQYRKSVAQSKKLHGKRDQGPRRTDFKKKQIKTATRSSNSNKVRPLRDRSKGPNLTVIEGKKGKKKKRAF</sequence>
<organism evidence="3 4">
    <name type="scientific">Exiguobacterium oxidotolerans</name>
    <dbReference type="NCBI Taxonomy" id="223958"/>
    <lineage>
        <taxon>Bacteria</taxon>
        <taxon>Bacillati</taxon>
        <taxon>Bacillota</taxon>
        <taxon>Bacilli</taxon>
        <taxon>Bacillales</taxon>
        <taxon>Bacillales Family XII. Incertae Sedis</taxon>
        <taxon>Exiguobacterium</taxon>
    </lineage>
</organism>
<gene>
    <name evidence="3" type="ORF">EXIGUO9Y_100089</name>
</gene>
<feature type="region of interest" description="Disordered" evidence="1">
    <location>
        <begin position="60"/>
        <end position="135"/>
    </location>
</feature>
<reference evidence="3 4" key="1">
    <citation type="submission" date="2019-10" db="EMBL/GenBank/DDBJ databases">
        <authorList>
            <person name="Karimi E."/>
        </authorList>
    </citation>
    <scope>NUCLEOTIDE SEQUENCE [LARGE SCALE GENOMIC DNA]</scope>
    <source>
        <strain evidence="3">Exiguobacterium sp. 9Y</strain>
    </source>
</reference>
<evidence type="ECO:0000256" key="2">
    <source>
        <dbReference type="SAM" id="Phobius"/>
    </source>
</evidence>
<evidence type="ECO:0000313" key="3">
    <source>
        <dbReference type="EMBL" id="VWX33168.1"/>
    </source>
</evidence>
<feature type="compositionally biased region" description="Polar residues" evidence="1">
    <location>
        <begin position="97"/>
        <end position="107"/>
    </location>
</feature>
<evidence type="ECO:0000256" key="1">
    <source>
        <dbReference type="SAM" id="MobiDB-lite"/>
    </source>
</evidence>
<feature type="compositionally biased region" description="Basic and acidic residues" evidence="1">
    <location>
        <begin position="81"/>
        <end position="93"/>
    </location>
</feature>
<keyword evidence="2" id="KW-0472">Membrane</keyword>
<dbReference type="RefSeq" id="WP_159172694.1">
    <property type="nucleotide sequence ID" value="NZ_LR732308.1"/>
</dbReference>
<keyword evidence="2" id="KW-1133">Transmembrane helix</keyword>